<keyword evidence="1" id="KW-0472">Membrane</keyword>
<feature type="transmembrane region" description="Helical" evidence="1">
    <location>
        <begin position="152"/>
        <end position="170"/>
    </location>
</feature>
<feature type="transmembrane region" description="Helical" evidence="1">
    <location>
        <begin position="128"/>
        <end position="145"/>
    </location>
</feature>
<reference evidence="3" key="1">
    <citation type="journal article" date="2019" name="Int. J. Syst. Evol. Microbiol.">
        <title>The Global Catalogue of Microorganisms (GCM) 10K type strain sequencing project: providing services to taxonomists for standard genome sequencing and annotation.</title>
        <authorList>
            <consortium name="The Broad Institute Genomics Platform"/>
            <consortium name="The Broad Institute Genome Sequencing Center for Infectious Disease"/>
            <person name="Wu L."/>
            <person name="Ma J."/>
        </authorList>
    </citation>
    <scope>NUCLEOTIDE SEQUENCE [LARGE SCALE GENOMIC DNA]</scope>
    <source>
        <strain evidence="3">JCM 18126</strain>
    </source>
</reference>
<name>A0ABP9HPT6_9ACTN</name>
<organism evidence="2 3">
    <name type="scientific">Kineococcus glutinatus</name>
    <dbReference type="NCBI Taxonomy" id="1070872"/>
    <lineage>
        <taxon>Bacteria</taxon>
        <taxon>Bacillati</taxon>
        <taxon>Actinomycetota</taxon>
        <taxon>Actinomycetes</taxon>
        <taxon>Kineosporiales</taxon>
        <taxon>Kineosporiaceae</taxon>
        <taxon>Kineococcus</taxon>
    </lineage>
</organism>
<proteinExistence type="predicted"/>
<comment type="caution">
    <text evidence="2">The sequence shown here is derived from an EMBL/GenBank/DDBJ whole genome shotgun (WGS) entry which is preliminary data.</text>
</comment>
<accession>A0ABP9HPT6</accession>
<gene>
    <name evidence="2" type="ORF">GCM10023225_15870</name>
</gene>
<dbReference type="EMBL" id="BAABIL010000205">
    <property type="protein sequence ID" value="GAA4975579.1"/>
    <property type="molecule type" value="Genomic_DNA"/>
</dbReference>
<dbReference type="Proteomes" id="UP001501195">
    <property type="component" value="Unassembled WGS sequence"/>
</dbReference>
<keyword evidence="1" id="KW-1133">Transmembrane helix</keyword>
<feature type="transmembrane region" description="Helical" evidence="1">
    <location>
        <begin position="176"/>
        <end position="197"/>
    </location>
</feature>
<feature type="transmembrane region" description="Helical" evidence="1">
    <location>
        <begin position="95"/>
        <end position="113"/>
    </location>
</feature>
<keyword evidence="3" id="KW-1185">Reference proteome</keyword>
<evidence type="ECO:0000256" key="1">
    <source>
        <dbReference type="SAM" id="Phobius"/>
    </source>
</evidence>
<feature type="transmembrane region" description="Helical" evidence="1">
    <location>
        <begin position="209"/>
        <end position="227"/>
    </location>
</feature>
<evidence type="ECO:0008006" key="4">
    <source>
        <dbReference type="Google" id="ProtNLM"/>
    </source>
</evidence>
<feature type="transmembrane region" description="Helical" evidence="1">
    <location>
        <begin position="233"/>
        <end position="254"/>
    </location>
</feature>
<sequence>MTPLEQHYRRLLRLLPADYRQRWEEDMVATYLDEEEAAWAGVEDERERELAYLRHPPLRQVVSVLALAVRLHLAAPAAPGASLQARQWGQAVRQVARLGLLLPAATALNTPIWSPDGGTAAVLPGSELLAWRAQAGLWLLAYLLLATGQRRWARVFAPLALAATLVESATSAAGPWILGTAGYLISVGVPVIALLAWHGEVPAPSRRELLRWLLALPAAAAGLWVLGEQVARFALWTGPTTLLCLTAVGAAVVAAARRSRTWSLTALLLAAHAGAAAGLDLANLIIHSTAPIAQIYATAHVVAMLVLLLLVVSVRRQRRA</sequence>
<evidence type="ECO:0000313" key="3">
    <source>
        <dbReference type="Proteomes" id="UP001501195"/>
    </source>
</evidence>
<keyword evidence="1" id="KW-0812">Transmembrane</keyword>
<evidence type="ECO:0000313" key="2">
    <source>
        <dbReference type="EMBL" id="GAA4975579.1"/>
    </source>
</evidence>
<feature type="transmembrane region" description="Helical" evidence="1">
    <location>
        <begin position="292"/>
        <end position="314"/>
    </location>
</feature>
<protein>
    <recommendedName>
        <fullName evidence="4">Membrane protein DUF2157</fullName>
    </recommendedName>
</protein>
<feature type="transmembrane region" description="Helical" evidence="1">
    <location>
        <begin position="266"/>
        <end position="286"/>
    </location>
</feature>